<evidence type="ECO:0000256" key="2">
    <source>
        <dbReference type="ARBA" id="ARBA00022692"/>
    </source>
</evidence>
<reference evidence="9" key="1">
    <citation type="journal article" date="2019" name="Int. J. Syst. Evol. Microbiol.">
        <title>The Global Catalogue of Microorganisms (GCM) 10K type strain sequencing project: providing services to taxonomists for standard genome sequencing and annotation.</title>
        <authorList>
            <consortium name="The Broad Institute Genomics Platform"/>
            <consortium name="The Broad Institute Genome Sequencing Center for Infectious Disease"/>
            <person name="Wu L."/>
            <person name="Ma J."/>
        </authorList>
    </citation>
    <scope>NUCLEOTIDE SEQUENCE [LARGE SCALE GENOMIC DNA]</scope>
    <source>
        <strain evidence="9">JCM 17986</strain>
    </source>
</reference>
<feature type="transmembrane region" description="Helical" evidence="6">
    <location>
        <begin position="449"/>
        <end position="471"/>
    </location>
</feature>
<evidence type="ECO:0000256" key="4">
    <source>
        <dbReference type="ARBA" id="ARBA00023136"/>
    </source>
</evidence>
<dbReference type="SUPFAM" id="SSF103473">
    <property type="entry name" value="MFS general substrate transporter"/>
    <property type="match status" value="1"/>
</dbReference>
<dbReference type="PANTHER" id="PTHR23501">
    <property type="entry name" value="MAJOR FACILITATOR SUPERFAMILY"/>
    <property type="match status" value="1"/>
</dbReference>
<feature type="region of interest" description="Disordered" evidence="5">
    <location>
        <begin position="528"/>
        <end position="551"/>
    </location>
</feature>
<keyword evidence="4 6" id="KW-0472">Membrane</keyword>
<name>A0ABP9IG64_9ACTN</name>
<evidence type="ECO:0000256" key="5">
    <source>
        <dbReference type="SAM" id="MobiDB-lite"/>
    </source>
</evidence>
<dbReference type="Gene3D" id="1.20.1250.20">
    <property type="entry name" value="MFS general substrate transporter like domains"/>
    <property type="match status" value="1"/>
</dbReference>
<feature type="region of interest" description="Disordered" evidence="5">
    <location>
        <begin position="1"/>
        <end position="21"/>
    </location>
</feature>
<evidence type="ECO:0000256" key="6">
    <source>
        <dbReference type="SAM" id="Phobius"/>
    </source>
</evidence>
<keyword evidence="9" id="KW-1185">Reference proteome</keyword>
<dbReference type="Pfam" id="PF07690">
    <property type="entry name" value="MFS_1"/>
    <property type="match status" value="2"/>
</dbReference>
<feature type="transmembrane region" description="Helical" evidence="6">
    <location>
        <begin position="415"/>
        <end position="437"/>
    </location>
</feature>
<gene>
    <name evidence="8" type="ORF">GCM10023205_82690</name>
</gene>
<dbReference type="PANTHER" id="PTHR23501:SF197">
    <property type="entry name" value="COMD"/>
    <property type="match status" value="1"/>
</dbReference>
<comment type="caution">
    <text evidence="8">The sequence shown here is derived from an EMBL/GenBank/DDBJ whole genome shotgun (WGS) entry which is preliminary data.</text>
</comment>
<feature type="transmembrane region" description="Helical" evidence="6">
    <location>
        <begin position="390"/>
        <end position="409"/>
    </location>
</feature>
<dbReference type="Proteomes" id="UP001500466">
    <property type="component" value="Unassembled WGS sequence"/>
</dbReference>
<dbReference type="PROSITE" id="PS50850">
    <property type="entry name" value="MFS"/>
    <property type="match status" value="1"/>
</dbReference>
<feature type="transmembrane region" description="Helical" evidence="6">
    <location>
        <begin position="130"/>
        <end position="149"/>
    </location>
</feature>
<keyword evidence="2 6" id="KW-0812">Transmembrane</keyword>
<dbReference type="RefSeq" id="WP_345681050.1">
    <property type="nucleotide sequence ID" value="NZ_BAABHS010000064.1"/>
</dbReference>
<feature type="domain" description="Major facilitator superfamily (MFS) profile" evidence="7">
    <location>
        <begin position="34"/>
        <end position="528"/>
    </location>
</feature>
<dbReference type="InterPro" id="IPR020846">
    <property type="entry name" value="MFS_dom"/>
</dbReference>
<evidence type="ECO:0000313" key="8">
    <source>
        <dbReference type="EMBL" id="GAA4996885.1"/>
    </source>
</evidence>
<protein>
    <submittedName>
        <fullName evidence="8">MFS transporter</fullName>
    </submittedName>
</protein>
<evidence type="ECO:0000256" key="1">
    <source>
        <dbReference type="ARBA" id="ARBA00004651"/>
    </source>
</evidence>
<feature type="transmembrane region" description="Helical" evidence="6">
    <location>
        <begin position="187"/>
        <end position="208"/>
    </location>
</feature>
<dbReference type="EMBL" id="BAABHS010000064">
    <property type="protein sequence ID" value="GAA4996885.1"/>
    <property type="molecule type" value="Genomic_DNA"/>
</dbReference>
<feature type="transmembrane region" description="Helical" evidence="6">
    <location>
        <begin position="250"/>
        <end position="267"/>
    </location>
</feature>
<feature type="transmembrane region" description="Helical" evidence="6">
    <location>
        <begin position="156"/>
        <end position="175"/>
    </location>
</feature>
<feature type="transmembrane region" description="Helical" evidence="6">
    <location>
        <begin position="288"/>
        <end position="307"/>
    </location>
</feature>
<feature type="transmembrane region" description="Helical" evidence="6">
    <location>
        <begin position="31"/>
        <end position="50"/>
    </location>
</feature>
<dbReference type="InterPro" id="IPR011701">
    <property type="entry name" value="MFS"/>
</dbReference>
<organism evidence="8 9">
    <name type="scientific">Yinghuangia aomiensis</name>
    <dbReference type="NCBI Taxonomy" id="676205"/>
    <lineage>
        <taxon>Bacteria</taxon>
        <taxon>Bacillati</taxon>
        <taxon>Actinomycetota</taxon>
        <taxon>Actinomycetes</taxon>
        <taxon>Kitasatosporales</taxon>
        <taxon>Streptomycetaceae</taxon>
        <taxon>Yinghuangia</taxon>
    </lineage>
</organism>
<evidence type="ECO:0000313" key="9">
    <source>
        <dbReference type="Proteomes" id="UP001500466"/>
    </source>
</evidence>
<accession>A0ABP9IG64</accession>
<dbReference type="InterPro" id="IPR036259">
    <property type="entry name" value="MFS_trans_sf"/>
</dbReference>
<evidence type="ECO:0000256" key="3">
    <source>
        <dbReference type="ARBA" id="ARBA00022989"/>
    </source>
</evidence>
<keyword evidence="3 6" id="KW-1133">Transmembrane helix</keyword>
<dbReference type="Gene3D" id="1.20.1720.10">
    <property type="entry name" value="Multidrug resistance protein D"/>
    <property type="match status" value="1"/>
</dbReference>
<feature type="transmembrane region" description="Helical" evidence="6">
    <location>
        <begin position="347"/>
        <end position="369"/>
    </location>
</feature>
<proteinExistence type="predicted"/>
<feature type="transmembrane region" description="Helical" evidence="6">
    <location>
        <begin position="220"/>
        <end position="238"/>
    </location>
</feature>
<feature type="transmembrane region" description="Helical" evidence="6">
    <location>
        <begin position="505"/>
        <end position="523"/>
    </location>
</feature>
<comment type="subcellular location">
    <subcellularLocation>
        <location evidence="1">Cell membrane</location>
        <topology evidence="1">Multi-pass membrane protein</topology>
    </subcellularLocation>
</comment>
<evidence type="ECO:0000259" key="7">
    <source>
        <dbReference type="PROSITE" id="PS50850"/>
    </source>
</evidence>
<feature type="transmembrane region" description="Helical" evidence="6">
    <location>
        <begin position="70"/>
        <end position="88"/>
    </location>
</feature>
<sequence>MASNAPAAEPPAGTSAESDSGRLDGASRGRLVAVAATIILFAEVVPLQYAIVLPAVQKIAPSWPSVGDNISWMVIIIALVGGATTPVVSKLADLHGKRRVMLACSVSFLAGSVLCAVTDTWALFLLGRALQATAFAMTAIAVGLIRDLLPRRYIPLAVGALAAGFGFSGIVAPFVGGALTDHYSWRALFWFLVIYGVVITALVFLVVPESPLRVRQGLDWPGAVLVGGGVALCLVYLSNGQTWGWSEPTAWAYLVAGLVVLALFWLWETKTPTPMMNPRLLRSPKVSLVLVVGFLSNMVIGGMGYIVPYMAQTDAEAIKQQILQGAAAAAHQPVEVMQQAITFQGDLGYAFGFSLLAFAVHLTIGYSTAAMAAGPTAGAWGRKSGLRAPLIAGMAIMTAGSAAIALWHTSWVTVLILYSVYGIGFGFYYSAGNNLIVEAVPAQESSIGAGMLAVAQSFGAAVGTAAVTAIVSGHTLAMTSPSPTGQGTVTTEIPQVYTDTGWTNALWAMAAAGAVGTVVAIALRTGRTPATGGQAPDEQPEQTRVPETELA</sequence>
<feature type="transmembrane region" description="Helical" evidence="6">
    <location>
        <begin position="100"/>
        <end position="124"/>
    </location>
</feature>